<dbReference type="GO" id="GO:1990189">
    <property type="term" value="F:protein N-terminal-serine acetyltransferase activity"/>
    <property type="evidence" value="ECO:0007669"/>
    <property type="project" value="TreeGrafter"/>
</dbReference>
<organism evidence="2 3">
    <name type="scientific">Flavobacterium album</name>
    <dbReference type="NCBI Taxonomy" id="2175091"/>
    <lineage>
        <taxon>Bacteria</taxon>
        <taxon>Pseudomonadati</taxon>
        <taxon>Bacteroidota</taxon>
        <taxon>Flavobacteriia</taxon>
        <taxon>Flavobacteriales</taxon>
        <taxon>Flavobacteriaceae</taxon>
        <taxon>Flavobacterium</taxon>
    </lineage>
</organism>
<dbReference type="SUPFAM" id="SSF55729">
    <property type="entry name" value="Acyl-CoA N-acyltransferases (Nat)"/>
    <property type="match status" value="1"/>
</dbReference>
<keyword evidence="2" id="KW-0808">Transferase</keyword>
<accession>A0A2S1QYK1</accession>
<dbReference type="PANTHER" id="PTHR43441:SF11">
    <property type="entry name" value="RIBOSOMAL-PROTEIN-SERINE ACETYLTRANSFERASE"/>
    <property type="match status" value="1"/>
</dbReference>
<dbReference type="RefSeq" id="WP_108778167.1">
    <property type="nucleotide sequence ID" value="NZ_CP029186.1"/>
</dbReference>
<dbReference type="InterPro" id="IPR000182">
    <property type="entry name" value="GNAT_dom"/>
</dbReference>
<dbReference type="InterPro" id="IPR016181">
    <property type="entry name" value="Acyl_CoA_acyltransferase"/>
</dbReference>
<feature type="domain" description="N-acetyltransferase" evidence="1">
    <location>
        <begin position="11"/>
        <end position="175"/>
    </location>
</feature>
<dbReference type="InterPro" id="IPR051908">
    <property type="entry name" value="Ribosomal_N-acetyltransferase"/>
</dbReference>
<dbReference type="GO" id="GO:0005737">
    <property type="term" value="C:cytoplasm"/>
    <property type="evidence" value="ECO:0007669"/>
    <property type="project" value="TreeGrafter"/>
</dbReference>
<protein>
    <submittedName>
        <fullName evidence="2">N-acetyltransferase</fullName>
    </submittedName>
</protein>
<evidence type="ECO:0000313" key="2">
    <source>
        <dbReference type="EMBL" id="AWH85465.1"/>
    </source>
</evidence>
<dbReference type="KEGG" id="falb:HYN59_10205"/>
<dbReference type="GO" id="GO:0008999">
    <property type="term" value="F:protein-N-terminal-alanine acetyltransferase activity"/>
    <property type="evidence" value="ECO:0007669"/>
    <property type="project" value="TreeGrafter"/>
</dbReference>
<keyword evidence="3" id="KW-1185">Reference proteome</keyword>
<dbReference type="PANTHER" id="PTHR43441">
    <property type="entry name" value="RIBOSOMAL-PROTEIN-SERINE ACETYLTRANSFERASE"/>
    <property type="match status" value="1"/>
</dbReference>
<evidence type="ECO:0000313" key="3">
    <source>
        <dbReference type="Proteomes" id="UP000244929"/>
    </source>
</evidence>
<dbReference type="EMBL" id="CP029186">
    <property type="protein sequence ID" value="AWH85465.1"/>
    <property type="molecule type" value="Genomic_DNA"/>
</dbReference>
<dbReference type="PROSITE" id="PS51186">
    <property type="entry name" value="GNAT"/>
    <property type="match status" value="1"/>
</dbReference>
<proteinExistence type="predicted"/>
<evidence type="ECO:0000259" key="1">
    <source>
        <dbReference type="PROSITE" id="PS51186"/>
    </source>
</evidence>
<dbReference type="Pfam" id="PF13302">
    <property type="entry name" value="Acetyltransf_3"/>
    <property type="match status" value="1"/>
</dbReference>
<reference evidence="2 3" key="1">
    <citation type="submission" date="2018-04" db="EMBL/GenBank/DDBJ databases">
        <title>Genome sequencing of Flavobacterium sp. HYN0059.</title>
        <authorList>
            <person name="Yi H."/>
            <person name="Baek C."/>
        </authorList>
    </citation>
    <scope>NUCLEOTIDE SEQUENCE [LARGE SCALE GENOMIC DNA]</scope>
    <source>
        <strain evidence="2 3">HYN0059</strain>
    </source>
</reference>
<dbReference type="Gene3D" id="3.40.630.30">
    <property type="match status" value="1"/>
</dbReference>
<dbReference type="AlphaFoldDB" id="A0A2S1QYK1"/>
<name>A0A2S1QYK1_9FLAO</name>
<sequence>MQFEELHTDRLILRKLTPEAYDYIFSTMDDAEIMELFGLSIEEQLEKEKNKYINGMTTFSITFANFLLIDRETGKTIGGCGYHTWVPLHRRAEIGYDLKHEEYKRKGLMTEAVAAVLDYGFKRMGLHRVEAIAADYNEPSIRIINKFGFTFEGTLRGHYNVEGVMEDSVMYSLLEHEYKKL</sequence>
<dbReference type="Proteomes" id="UP000244929">
    <property type="component" value="Chromosome"/>
</dbReference>
<gene>
    <name evidence="2" type="ORF">HYN59_10205</name>
</gene>
<dbReference type="OrthoDB" id="9811523at2"/>